<comment type="caution">
    <text evidence="1">The sequence shown here is derived from an EMBL/GenBank/DDBJ whole genome shotgun (WGS) entry which is preliminary data.</text>
</comment>
<accession>A0ACC0HCA7</accession>
<dbReference type="Proteomes" id="UP001060215">
    <property type="component" value="Chromosome 5"/>
</dbReference>
<sequence>MATQNTFFSLSPLLLLLLLSLLSISLLSAADDSAVMLKLASSLSSIPSDWTGSDYCSWTGINCDNSKRVTSINLASRSISGSLPSNLNQLSNLQTLALQQNSLSGPLPSLSNLSSLHQVYLDTNNFTSIPSGFFSGLTNLQILSLSNNPNLAPWTIPTDLTQSSSLSTFYASAANIVGSIPDIFGSFPNLQNLRLSYNNLTGSLPSSFRGSAISNLWLNNQLFGLSGTIDVLSSMTQLYQVWLQTNAFVGPIPDLSKCTNLFDLQLRDNQFTGVVPPSLMGLTKLANVSLVNNKLQGPVPVFGSGVTATIGTTNSFCKSTPGLVIPKMDIYQLQSGQCFGCEFRNNGSPLQALDVSNNNLSGPIPVFQPTVKLTTTGNLLLGKNTTTGSGASGGTSGSGSNSTTPSGSPSGTSNGSSVSVGMIVGIVIAVVVFIGVVLFVSYKCYVKKRRQRVGRVEGSEKGSEMVKAAVVGVANECGGGRVNYRVRAVYSLETRLAGTFGYLAPEYAATGRVTTKVDVFAFGVVLMEIITGRKALDESMPDERSQLVTWFRRVLINRENIRKAIDQTLDPDEETFESICKVAELAGHCTARDPSQRPDMGHAVNVLGPLVEQWKPSSNGDEEGYGIDLHMSLPQALQRWQANEGTSTMFNDLSYGQTHTSIPSKPSGFADSFDSMDCR</sequence>
<reference evidence="1 2" key="1">
    <citation type="journal article" date="2022" name="Plant J.">
        <title>Chromosome-level genome of Camellia lanceoleosa provides a valuable resource for understanding genome evolution and self-incompatibility.</title>
        <authorList>
            <person name="Gong W."/>
            <person name="Xiao S."/>
            <person name="Wang L."/>
            <person name="Liao Z."/>
            <person name="Chang Y."/>
            <person name="Mo W."/>
            <person name="Hu G."/>
            <person name="Li W."/>
            <person name="Zhao G."/>
            <person name="Zhu H."/>
            <person name="Hu X."/>
            <person name="Ji K."/>
            <person name="Xiang X."/>
            <person name="Song Q."/>
            <person name="Yuan D."/>
            <person name="Jin S."/>
            <person name="Zhang L."/>
        </authorList>
    </citation>
    <scope>NUCLEOTIDE SEQUENCE [LARGE SCALE GENOMIC DNA]</scope>
    <source>
        <strain evidence="1">SQ_2022a</strain>
    </source>
</reference>
<evidence type="ECO:0000313" key="1">
    <source>
        <dbReference type="EMBL" id="KAI8009621.1"/>
    </source>
</evidence>
<dbReference type="EMBL" id="CM045762">
    <property type="protein sequence ID" value="KAI8009621.1"/>
    <property type="molecule type" value="Genomic_DNA"/>
</dbReference>
<name>A0ACC0HCA7_9ERIC</name>
<gene>
    <name evidence="1" type="ORF">LOK49_LG06G02313</name>
</gene>
<proteinExistence type="predicted"/>
<protein>
    <submittedName>
        <fullName evidence="1">Receptor-like kinase TMK4</fullName>
    </submittedName>
</protein>
<keyword evidence="2" id="KW-1185">Reference proteome</keyword>
<evidence type="ECO:0000313" key="2">
    <source>
        <dbReference type="Proteomes" id="UP001060215"/>
    </source>
</evidence>
<organism evidence="1 2">
    <name type="scientific">Camellia lanceoleosa</name>
    <dbReference type="NCBI Taxonomy" id="1840588"/>
    <lineage>
        <taxon>Eukaryota</taxon>
        <taxon>Viridiplantae</taxon>
        <taxon>Streptophyta</taxon>
        <taxon>Embryophyta</taxon>
        <taxon>Tracheophyta</taxon>
        <taxon>Spermatophyta</taxon>
        <taxon>Magnoliopsida</taxon>
        <taxon>eudicotyledons</taxon>
        <taxon>Gunneridae</taxon>
        <taxon>Pentapetalae</taxon>
        <taxon>asterids</taxon>
        <taxon>Ericales</taxon>
        <taxon>Theaceae</taxon>
        <taxon>Camellia</taxon>
    </lineage>
</organism>